<reference evidence="1" key="2">
    <citation type="journal article" date="2015" name="Fish Shellfish Immunol.">
        <title>Early steps in the European eel (Anguilla anguilla)-Vibrio vulnificus interaction in the gills: Role of the RtxA13 toxin.</title>
        <authorList>
            <person name="Callol A."/>
            <person name="Pajuelo D."/>
            <person name="Ebbesson L."/>
            <person name="Teles M."/>
            <person name="MacKenzie S."/>
            <person name="Amaro C."/>
        </authorList>
    </citation>
    <scope>NUCLEOTIDE SEQUENCE</scope>
</reference>
<dbReference type="EMBL" id="GBXM01020196">
    <property type="protein sequence ID" value="JAH88381.1"/>
    <property type="molecule type" value="Transcribed_RNA"/>
</dbReference>
<evidence type="ECO:0000313" key="1">
    <source>
        <dbReference type="EMBL" id="JAH88381.1"/>
    </source>
</evidence>
<organism evidence="1">
    <name type="scientific">Anguilla anguilla</name>
    <name type="common">European freshwater eel</name>
    <name type="synonym">Muraena anguilla</name>
    <dbReference type="NCBI Taxonomy" id="7936"/>
    <lineage>
        <taxon>Eukaryota</taxon>
        <taxon>Metazoa</taxon>
        <taxon>Chordata</taxon>
        <taxon>Craniata</taxon>
        <taxon>Vertebrata</taxon>
        <taxon>Euteleostomi</taxon>
        <taxon>Actinopterygii</taxon>
        <taxon>Neopterygii</taxon>
        <taxon>Teleostei</taxon>
        <taxon>Anguilliformes</taxon>
        <taxon>Anguillidae</taxon>
        <taxon>Anguilla</taxon>
    </lineage>
</organism>
<protein>
    <submittedName>
        <fullName evidence="1">Uncharacterized protein</fullName>
    </submittedName>
</protein>
<dbReference type="AlphaFoldDB" id="A0A0E9WDL0"/>
<sequence length="127" mass="14782">MLEILRECSSFTMFIKYDVQCKIIIINNDAISMQQSLANGSMGSELLPWVSKWPSPSFLVRRGTGKCQMATYPARQKAHTESHCYLGKPKIKLEISDKKKRVLPYSWWSLWHRYSQITVTKFSIYTV</sequence>
<reference evidence="1" key="1">
    <citation type="submission" date="2014-11" db="EMBL/GenBank/DDBJ databases">
        <authorList>
            <person name="Amaro Gonzalez C."/>
        </authorList>
    </citation>
    <scope>NUCLEOTIDE SEQUENCE</scope>
</reference>
<accession>A0A0E9WDL0</accession>
<proteinExistence type="predicted"/>
<name>A0A0E9WDL0_ANGAN</name>